<dbReference type="GO" id="GO:0016020">
    <property type="term" value="C:membrane"/>
    <property type="evidence" value="ECO:0007669"/>
    <property type="project" value="TreeGrafter"/>
</dbReference>
<evidence type="ECO:0000313" key="4">
    <source>
        <dbReference type="EMBL" id="KGQ05233.1"/>
    </source>
</evidence>
<dbReference type="Proteomes" id="UP000030106">
    <property type="component" value="Unassembled WGS sequence"/>
</dbReference>
<accession>A0A0A2VCI2</accession>
<dbReference type="eggNOG" id="KOG1256">
    <property type="taxonomic scope" value="Eukaryota"/>
</dbReference>
<dbReference type="GO" id="GO:0005783">
    <property type="term" value="C:endoplasmic reticulum"/>
    <property type="evidence" value="ECO:0007669"/>
    <property type="project" value="TreeGrafter"/>
</dbReference>
<dbReference type="InterPro" id="IPR020845">
    <property type="entry name" value="AMP-binding_CS"/>
</dbReference>
<name>A0A0A2VCI2_BEABA</name>
<comment type="caution">
    <text evidence="4">The sequence shown here is derived from an EMBL/GenBank/DDBJ whole genome shotgun (WGS) entry which is preliminary data.</text>
</comment>
<dbReference type="PANTHER" id="PTHR43272">
    <property type="entry name" value="LONG-CHAIN-FATTY-ACID--COA LIGASE"/>
    <property type="match status" value="1"/>
</dbReference>
<dbReference type="SUPFAM" id="SSF56801">
    <property type="entry name" value="Acetyl-CoA synthetase-like"/>
    <property type="match status" value="1"/>
</dbReference>
<dbReference type="Pfam" id="PF00501">
    <property type="entry name" value="AMP-binding"/>
    <property type="match status" value="1"/>
</dbReference>
<evidence type="ECO:0000259" key="3">
    <source>
        <dbReference type="Pfam" id="PF00501"/>
    </source>
</evidence>
<sequence length="771" mass="84919">MWCNFGPSQLLAAAGRIKSEKNLCFETLIELAILLDAAGVTFTTFAVVEEPPPPTPTPSPPRRRRTMYNPGAVSAYIEELGAPPPAGQPHGVALPGTEKPNRSRVYRHWQFANRPLLETLDPAVRTLHDLFESSAQQFSRNPCLGARKWLPESRAWDTKFSWLTYAQVAERRKNFGAGIVELHDRIGHAKQGQYPIALWAPNKPEWQIVELGCMSQSLFTVSLYETLGPDTAEFILNHVEASCIVASLPHIPSLLKISSRLPHLKMIISIDPLDNGEQEAYTKRSLLSQLASERGLQLYSLDEVEELGLASQRRMRPSTADDIYTINYTSGTTGVPKGVIITHKSALSSNCVSRIMSGGVSSDVGLSYLPLAHLLQRLVEQEAFASGSRIGYFRGDLTGLPDDIKLLRPTTFISVPRLFNRFNAAIRAASIDAPGFKGALSRHVIDAKLATMKLPMGEAYNTHWLYDRVWTAKVKAAMGFDRLRAMGGGSAPIDPQVQTFLGAALAVPFAQAYGMTETSGVATCQLKGDFETGHVGPPMPCVEICLESVPELDYRVNDQPRPRGEILVRGPSIFGGYYKNEAENAKALEPDGWFHTGDIAEIDELGRVKIIDRKKNILKMSQGEYVAPERIENIYAANCGMIANGLVHGDSSESTLVGIFGVEPEAFAAFASQVMGRKVSPADLAQVRDAAAHPAVKKEFLRTLEDIGKKKKLSGYERIKNLTLAVEPFSVENELLTPTLKLKRQQAAKVYRDDIVRMYKEIAQRTPIAKL</sequence>
<evidence type="ECO:0000256" key="2">
    <source>
        <dbReference type="ARBA" id="ARBA00022840"/>
    </source>
</evidence>
<organism evidence="4 5">
    <name type="scientific">Beauveria bassiana D1-5</name>
    <dbReference type="NCBI Taxonomy" id="1245745"/>
    <lineage>
        <taxon>Eukaryota</taxon>
        <taxon>Fungi</taxon>
        <taxon>Dikarya</taxon>
        <taxon>Ascomycota</taxon>
        <taxon>Pezizomycotina</taxon>
        <taxon>Sordariomycetes</taxon>
        <taxon>Hypocreomycetidae</taxon>
        <taxon>Hypocreales</taxon>
        <taxon>Cordycipitaceae</taxon>
        <taxon>Beauveria</taxon>
    </lineage>
</organism>
<dbReference type="InterPro" id="IPR000873">
    <property type="entry name" value="AMP-dep_synth/lig_dom"/>
</dbReference>
<proteinExistence type="predicted"/>
<protein>
    <submittedName>
        <fullName evidence="4">Long chain acyl-CoA synthetase 7, peroxisomal</fullName>
    </submittedName>
</protein>
<evidence type="ECO:0000313" key="5">
    <source>
        <dbReference type="Proteomes" id="UP000030106"/>
    </source>
</evidence>
<dbReference type="GO" id="GO:0005524">
    <property type="term" value="F:ATP binding"/>
    <property type="evidence" value="ECO:0007669"/>
    <property type="project" value="UniProtKB-KW"/>
</dbReference>
<dbReference type="OrthoDB" id="1700726at2759"/>
<dbReference type="EMBL" id="ANFO01000964">
    <property type="protein sequence ID" value="KGQ05233.1"/>
    <property type="molecule type" value="Genomic_DNA"/>
</dbReference>
<reference evidence="4 5" key="1">
    <citation type="submission" date="2012-10" db="EMBL/GenBank/DDBJ databases">
        <title>Genome sequencing and analysis of entomopathogenic fungi Beauveria bassiana D1-5.</title>
        <authorList>
            <person name="Li Q."/>
            <person name="Wang L."/>
            <person name="Zhang Z."/>
            <person name="Wang Q."/>
            <person name="Ren J."/>
            <person name="Wang M."/>
            <person name="Xu W."/>
            <person name="Wang J."/>
            <person name="Lu Y."/>
            <person name="Du Q."/>
            <person name="Sun Z."/>
        </authorList>
    </citation>
    <scope>NUCLEOTIDE SEQUENCE [LARGE SCALE GENOMIC DNA]</scope>
    <source>
        <strain evidence="4 5">D1-5</strain>
    </source>
</reference>
<evidence type="ECO:0000256" key="1">
    <source>
        <dbReference type="ARBA" id="ARBA00022741"/>
    </source>
</evidence>
<dbReference type="PROSITE" id="PS00455">
    <property type="entry name" value="AMP_BINDING"/>
    <property type="match status" value="1"/>
</dbReference>
<dbReference type="GO" id="GO:0004467">
    <property type="term" value="F:long-chain fatty acid-CoA ligase activity"/>
    <property type="evidence" value="ECO:0007669"/>
    <property type="project" value="TreeGrafter"/>
</dbReference>
<dbReference type="PANTHER" id="PTHR43272:SF33">
    <property type="entry name" value="AMP-BINDING DOMAIN-CONTAINING PROTEIN-RELATED"/>
    <property type="match status" value="1"/>
</dbReference>
<dbReference type="AlphaFoldDB" id="A0A0A2VCI2"/>
<keyword evidence="2" id="KW-0067">ATP-binding</keyword>
<dbReference type="HOGENOM" id="CLU_000022_45_4_1"/>
<dbReference type="STRING" id="1245745.A0A0A2VCI2"/>
<dbReference type="InterPro" id="IPR042099">
    <property type="entry name" value="ANL_N_sf"/>
</dbReference>
<dbReference type="Gene3D" id="3.40.50.12780">
    <property type="entry name" value="N-terminal domain of ligase-like"/>
    <property type="match status" value="1"/>
</dbReference>
<gene>
    <name evidence="4" type="ORF">BBAD15_g9500</name>
</gene>
<feature type="domain" description="AMP-dependent synthetase/ligase" evidence="3">
    <location>
        <begin position="154"/>
        <end position="578"/>
    </location>
</feature>
<keyword evidence="1" id="KW-0547">Nucleotide-binding</keyword>